<comment type="caution">
    <text evidence="1">The sequence shown here is derived from an EMBL/GenBank/DDBJ whole genome shotgun (WGS) entry which is preliminary data.</text>
</comment>
<reference evidence="1" key="1">
    <citation type="submission" date="2023-07" db="EMBL/GenBank/DDBJ databases">
        <authorList>
            <person name="Stuckert A."/>
        </authorList>
    </citation>
    <scope>NUCLEOTIDE SEQUENCE</scope>
</reference>
<gene>
    <name evidence="1" type="ORF">RIMI_LOCUS11469077</name>
</gene>
<dbReference type="Proteomes" id="UP001176940">
    <property type="component" value="Unassembled WGS sequence"/>
</dbReference>
<protein>
    <recommendedName>
        <fullName evidence="3">Maturase K</fullName>
    </recommendedName>
</protein>
<name>A0ABN9LRP4_9NEOB</name>
<evidence type="ECO:0000313" key="2">
    <source>
        <dbReference type="Proteomes" id="UP001176940"/>
    </source>
</evidence>
<proteinExistence type="predicted"/>
<evidence type="ECO:0008006" key="3">
    <source>
        <dbReference type="Google" id="ProtNLM"/>
    </source>
</evidence>
<dbReference type="EMBL" id="CAUEEQ010025983">
    <property type="protein sequence ID" value="CAJ0946827.1"/>
    <property type="molecule type" value="Genomic_DNA"/>
</dbReference>
<evidence type="ECO:0000313" key="1">
    <source>
        <dbReference type="EMBL" id="CAJ0946827.1"/>
    </source>
</evidence>
<keyword evidence="2" id="KW-1185">Reference proteome</keyword>
<accession>A0ABN9LRP4</accession>
<sequence length="247" mass="27474">MSHLRETIHHYQITEQPEETGRSKFNYIKPADKGGAIVVLDRTYYINEILSQLSDTNTYMPVSNNPTFEIGRQISNLVSHYLSLGVIDQKLGDFLINHHPVIPVLHTLPKIHKDLLRTPGRPIVASTKGTVTLSDAAAIQTTIRIAAASLFGRWRAVTQTALQRPTMPDGNQGKHRVTKRGPALSNPMFTLVTSEDIAESAYLNSVLSPLAITVEKILSPLVPLMKSYLKRHYSFLTITQGLRSPTL</sequence>
<organism evidence="1 2">
    <name type="scientific">Ranitomeya imitator</name>
    <name type="common">mimic poison frog</name>
    <dbReference type="NCBI Taxonomy" id="111125"/>
    <lineage>
        <taxon>Eukaryota</taxon>
        <taxon>Metazoa</taxon>
        <taxon>Chordata</taxon>
        <taxon>Craniata</taxon>
        <taxon>Vertebrata</taxon>
        <taxon>Euteleostomi</taxon>
        <taxon>Amphibia</taxon>
        <taxon>Batrachia</taxon>
        <taxon>Anura</taxon>
        <taxon>Neobatrachia</taxon>
        <taxon>Hyloidea</taxon>
        <taxon>Dendrobatidae</taxon>
        <taxon>Dendrobatinae</taxon>
        <taxon>Ranitomeya</taxon>
    </lineage>
</organism>